<feature type="signal peptide" evidence="1">
    <location>
        <begin position="1"/>
        <end position="26"/>
    </location>
</feature>
<dbReference type="PANTHER" id="PTHR37189">
    <property type="entry name" value="CONCANAVALIN A-LIKE LECTIN/GLUCANASE DOMAIN-CONTAINING PROTEIN-RELATED"/>
    <property type="match status" value="1"/>
</dbReference>
<feature type="chain" id="PRO_5023885357" evidence="1">
    <location>
        <begin position="27"/>
        <end position="116"/>
    </location>
</feature>
<evidence type="ECO:0000313" key="2">
    <source>
        <dbReference type="EMBL" id="KAA8519362.1"/>
    </source>
</evidence>
<evidence type="ECO:0000313" key="3">
    <source>
        <dbReference type="Proteomes" id="UP000325577"/>
    </source>
</evidence>
<dbReference type="EMBL" id="CM018049">
    <property type="protein sequence ID" value="KAA8519362.1"/>
    <property type="molecule type" value="Genomic_DNA"/>
</dbReference>
<proteinExistence type="predicted"/>
<sequence length="116" mass="12873">MEFCRRYGFIKAAYLIAILIIGQSDGRELRPSEHGLAYQNSTTKTTGKKSPEMMSFFGGSVSSASNVPFPEAKNMSDSWWSDYGGGRRGEGRDHVRQVLVVASLIHVLSLFSRILI</sequence>
<dbReference type="OrthoDB" id="1107534at2759"/>
<keyword evidence="3" id="KW-1185">Reference proteome</keyword>
<dbReference type="PANTHER" id="PTHR37189:SF4">
    <property type="entry name" value="TRANSMEMBRANE PROTEIN"/>
    <property type="match status" value="1"/>
</dbReference>
<protein>
    <submittedName>
        <fullName evidence="2">Uncharacterized protein</fullName>
    </submittedName>
</protein>
<keyword evidence="1" id="KW-0732">Signal</keyword>
<organism evidence="2 3">
    <name type="scientific">Nyssa sinensis</name>
    <dbReference type="NCBI Taxonomy" id="561372"/>
    <lineage>
        <taxon>Eukaryota</taxon>
        <taxon>Viridiplantae</taxon>
        <taxon>Streptophyta</taxon>
        <taxon>Embryophyta</taxon>
        <taxon>Tracheophyta</taxon>
        <taxon>Spermatophyta</taxon>
        <taxon>Magnoliopsida</taxon>
        <taxon>eudicotyledons</taxon>
        <taxon>Gunneridae</taxon>
        <taxon>Pentapetalae</taxon>
        <taxon>asterids</taxon>
        <taxon>Cornales</taxon>
        <taxon>Nyssaceae</taxon>
        <taxon>Nyssa</taxon>
    </lineage>
</organism>
<evidence type="ECO:0000256" key="1">
    <source>
        <dbReference type="SAM" id="SignalP"/>
    </source>
</evidence>
<accession>A0A5J4ZPE9</accession>
<dbReference type="Proteomes" id="UP000325577">
    <property type="component" value="Linkage Group LG6"/>
</dbReference>
<reference evidence="2 3" key="1">
    <citation type="submission" date="2019-09" db="EMBL/GenBank/DDBJ databases">
        <title>A chromosome-level genome assembly of the Chinese tupelo Nyssa sinensis.</title>
        <authorList>
            <person name="Yang X."/>
            <person name="Kang M."/>
            <person name="Yang Y."/>
            <person name="Xiong H."/>
            <person name="Wang M."/>
            <person name="Zhang Z."/>
            <person name="Wang Z."/>
            <person name="Wu H."/>
            <person name="Ma T."/>
            <person name="Liu J."/>
            <person name="Xi Z."/>
        </authorList>
    </citation>
    <scope>NUCLEOTIDE SEQUENCE [LARGE SCALE GENOMIC DNA]</scope>
    <source>
        <strain evidence="2">J267</strain>
        <tissue evidence="2">Leaf</tissue>
    </source>
</reference>
<dbReference type="AlphaFoldDB" id="A0A5J4ZPE9"/>
<name>A0A5J4ZPE9_9ASTE</name>
<gene>
    <name evidence="2" type="ORF">F0562_013618</name>
</gene>